<proteinExistence type="predicted"/>
<evidence type="ECO:0000313" key="2">
    <source>
        <dbReference type="Proteomes" id="UP000594014"/>
    </source>
</evidence>
<keyword evidence="2" id="KW-1185">Reference proteome</keyword>
<organism evidence="1 2">
    <name type="scientific">Anoxybacterium hadale</name>
    <dbReference type="NCBI Taxonomy" id="3408580"/>
    <lineage>
        <taxon>Bacteria</taxon>
        <taxon>Bacillati</taxon>
        <taxon>Bacillota</taxon>
        <taxon>Clostridia</taxon>
        <taxon>Peptostreptococcales</taxon>
        <taxon>Anaerovoracaceae</taxon>
        <taxon>Anoxybacterium</taxon>
    </lineage>
</organism>
<evidence type="ECO:0000313" key="1">
    <source>
        <dbReference type="EMBL" id="QOX62610.1"/>
    </source>
</evidence>
<name>A0ACD1A8F7_9FIRM</name>
<dbReference type="Proteomes" id="UP000594014">
    <property type="component" value="Chromosome"/>
</dbReference>
<accession>A0ACD1A8F7</accession>
<protein>
    <submittedName>
        <fullName evidence="1">YitT family protein</fullName>
    </submittedName>
</protein>
<gene>
    <name evidence="1" type="ORF">FRZ06_04240</name>
</gene>
<reference evidence="1" key="1">
    <citation type="submission" date="2019-08" db="EMBL/GenBank/DDBJ databases">
        <title>Genome sequence of Clostridiales bacterium MT110.</title>
        <authorList>
            <person name="Cao J."/>
        </authorList>
    </citation>
    <scope>NUCLEOTIDE SEQUENCE</scope>
    <source>
        <strain evidence="1">MT110</strain>
    </source>
</reference>
<dbReference type="EMBL" id="CP042469">
    <property type="protein sequence ID" value="QOX62610.1"/>
    <property type="molecule type" value="Genomic_DNA"/>
</dbReference>
<sequence length="298" mass="33003">MKRRLKPAKHHLRKKQKRLDRNFFKICRKLLSITVGAALASIGLEIFLIPNNIIDGGVVGISIMASYLSGLPVGLFLLVLNLPFLFLGYRQIGKTFALFTLYAVICLSAGVSLLHVFHGMTDDDILAALFGGVILGMGVGLIIRNGGSLDGTEIVAIIFDRRTSFSVGEIVMFFNLFILSSAGVVFGWENAMYSLLAYYVAFKTIDVTIEGLNSTKGVFIVSEHYIAISDAIKARLGREYTIIKSNDDKNYTYTIFVMITRLEIAKLKLIVSSFDKDAMIAISSVEIEGKRFRKKAIH</sequence>